<evidence type="ECO:0000259" key="4">
    <source>
        <dbReference type="PROSITE" id="PS50071"/>
    </source>
</evidence>
<feature type="DNA-binding region" description="Homeobox" evidence="1">
    <location>
        <begin position="145"/>
        <end position="198"/>
    </location>
</feature>
<feature type="compositionally biased region" description="Polar residues" evidence="3">
    <location>
        <begin position="340"/>
        <end position="358"/>
    </location>
</feature>
<dbReference type="InterPro" id="IPR001356">
    <property type="entry name" value="HD"/>
</dbReference>
<keyword evidence="1 2" id="KW-0539">Nucleus</keyword>
<dbReference type="OrthoDB" id="6159439at2759"/>
<evidence type="ECO:0000313" key="6">
    <source>
        <dbReference type="Proteomes" id="UP000467700"/>
    </source>
</evidence>
<dbReference type="SMART" id="SM00389">
    <property type="entry name" value="HOX"/>
    <property type="match status" value="1"/>
</dbReference>
<comment type="subcellular location">
    <subcellularLocation>
        <location evidence="1 2">Nucleus</location>
    </subcellularLocation>
</comment>
<dbReference type="CDD" id="cd00086">
    <property type="entry name" value="homeodomain"/>
    <property type="match status" value="1"/>
</dbReference>
<proteinExistence type="predicted"/>
<keyword evidence="1 2" id="KW-0371">Homeobox</keyword>
<comment type="caution">
    <text evidence="5">The sequence shown here is derived from an EMBL/GenBank/DDBJ whole genome shotgun (WGS) entry which is preliminary data.</text>
</comment>
<dbReference type="SUPFAM" id="SSF46689">
    <property type="entry name" value="Homeodomain-like"/>
    <property type="match status" value="1"/>
</dbReference>
<feature type="compositionally biased region" description="Low complexity" evidence="3">
    <location>
        <begin position="407"/>
        <end position="435"/>
    </location>
</feature>
<dbReference type="Gene3D" id="1.10.10.60">
    <property type="entry name" value="Homeodomain-like"/>
    <property type="match status" value="1"/>
</dbReference>
<feature type="compositionally biased region" description="Basic and acidic residues" evidence="3">
    <location>
        <begin position="98"/>
        <end position="109"/>
    </location>
</feature>
<feature type="domain" description="Homeobox" evidence="4">
    <location>
        <begin position="143"/>
        <end position="197"/>
    </location>
</feature>
<dbReference type="InterPro" id="IPR009057">
    <property type="entry name" value="Homeodomain-like_sf"/>
</dbReference>
<dbReference type="PANTHER" id="PTHR46255">
    <property type="entry name" value="SHORT STATURE HOMEOBOX"/>
    <property type="match status" value="1"/>
</dbReference>
<feature type="compositionally biased region" description="Polar residues" evidence="3">
    <location>
        <begin position="1"/>
        <end position="28"/>
    </location>
</feature>
<keyword evidence="6" id="KW-1185">Reference proteome</keyword>
<accession>A0A8S0WBW8</accession>
<dbReference type="InterPro" id="IPR052631">
    <property type="entry name" value="Paired_homeobox_Bicoid"/>
</dbReference>
<evidence type="ECO:0000256" key="3">
    <source>
        <dbReference type="SAM" id="MobiDB-lite"/>
    </source>
</evidence>
<evidence type="ECO:0000256" key="1">
    <source>
        <dbReference type="PROSITE-ProRule" id="PRU00108"/>
    </source>
</evidence>
<dbReference type="GO" id="GO:0005634">
    <property type="term" value="C:nucleus"/>
    <property type="evidence" value="ECO:0007669"/>
    <property type="project" value="UniProtKB-SubCell"/>
</dbReference>
<dbReference type="Proteomes" id="UP000467700">
    <property type="component" value="Unassembled WGS sequence"/>
</dbReference>
<gene>
    <name evidence="5" type="ORF">AAE3_LOCUS6681</name>
</gene>
<feature type="compositionally biased region" description="Polar residues" evidence="3">
    <location>
        <begin position="516"/>
        <end position="526"/>
    </location>
</feature>
<dbReference type="PANTHER" id="PTHR46255:SF3">
    <property type="entry name" value="HOMEOBOX DOMAIN-CONTAINING PROTEIN"/>
    <property type="match status" value="1"/>
</dbReference>
<feature type="compositionally biased region" description="Pro residues" evidence="3">
    <location>
        <begin position="205"/>
        <end position="216"/>
    </location>
</feature>
<feature type="compositionally biased region" description="Pro residues" evidence="3">
    <location>
        <begin position="381"/>
        <end position="397"/>
    </location>
</feature>
<keyword evidence="1 2" id="KW-0238">DNA-binding</keyword>
<reference evidence="5 6" key="1">
    <citation type="submission" date="2020-01" db="EMBL/GenBank/DDBJ databases">
        <authorList>
            <person name="Gupta K D."/>
        </authorList>
    </citation>
    <scope>NUCLEOTIDE SEQUENCE [LARGE SCALE GENOMIC DNA]</scope>
</reference>
<organism evidence="5 6">
    <name type="scientific">Cyclocybe aegerita</name>
    <name type="common">Black poplar mushroom</name>
    <name type="synonym">Agrocybe aegerita</name>
    <dbReference type="NCBI Taxonomy" id="1973307"/>
    <lineage>
        <taxon>Eukaryota</taxon>
        <taxon>Fungi</taxon>
        <taxon>Dikarya</taxon>
        <taxon>Basidiomycota</taxon>
        <taxon>Agaricomycotina</taxon>
        <taxon>Agaricomycetes</taxon>
        <taxon>Agaricomycetidae</taxon>
        <taxon>Agaricales</taxon>
        <taxon>Agaricineae</taxon>
        <taxon>Bolbitiaceae</taxon>
        <taxon>Cyclocybe</taxon>
    </lineage>
</organism>
<dbReference type="GO" id="GO:0000981">
    <property type="term" value="F:DNA-binding transcription factor activity, RNA polymerase II-specific"/>
    <property type="evidence" value="ECO:0007669"/>
    <property type="project" value="TreeGrafter"/>
</dbReference>
<dbReference type="AlphaFoldDB" id="A0A8S0WBW8"/>
<dbReference type="EMBL" id="CACVBS010000045">
    <property type="protein sequence ID" value="CAA7264460.1"/>
    <property type="molecule type" value="Genomic_DNA"/>
</dbReference>
<evidence type="ECO:0000256" key="2">
    <source>
        <dbReference type="RuleBase" id="RU000682"/>
    </source>
</evidence>
<feature type="compositionally biased region" description="Acidic residues" evidence="3">
    <location>
        <begin position="117"/>
        <end position="126"/>
    </location>
</feature>
<evidence type="ECO:0000313" key="5">
    <source>
        <dbReference type="EMBL" id="CAA7264460.1"/>
    </source>
</evidence>
<feature type="region of interest" description="Disordered" evidence="3">
    <location>
        <begin position="187"/>
        <end position="526"/>
    </location>
</feature>
<sequence>MSKSRSPTPTRNLSSANIVTSPRPTASRIQLLDEHAPAPSDSLSSARLHEPLIVHLPSPPPLASSSHFIESSSTRRSSHLIRPAEASPEEPMAKRMRRDSPAARGRPDNHSSPSSDSQDDMADSEMDVNRSSNPEPQPPAAPPKKKRTRTLTTPHQSAVLHALLAQSRRARVGRSIGLSARKVQIWFQNQRQKARRPRSQGEPPSSRPPQYGPFPGGPESTGRGFEEHRMEHMPYPGPPISEPQGGTADIPGRLLGPGMPGAIPYPPQAYRHVHPPLPLSAPAGETRFPMGQPFQRVPSPHAFRSPRMYPQPTARPATSQPSSWRERDPSRTLPPLVSTRPASSTYGARGFSSGSQAYLPSRPPFVSPRSTSPEPRFAHQPPEPTPRPSLHLPPPFTLQPSPQWDESSYSALPRASSSAWSRPGSRSTRGRSTSPIAARREPIGGSVESSDAFYLAERTPHLHSPSPRPIPLSETPPSRSGRYDPIRATFIPFSTPSVSPTISPVRPSGEGDEQPDQNISPSHEDR</sequence>
<dbReference type="PROSITE" id="PS50071">
    <property type="entry name" value="HOMEOBOX_2"/>
    <property type="match status" value="1"/>
</dbReference>
<feature type="region of interest" description="Disordered" evidence="3">
    <location>
        <begin position="1"/>
        <end position="153"/>
    </location>
</feature>
<protein>
    <recommendedName>
        <fullName evidence="4">Homeobox domain-containing protein</fullName>
    </recommendedName>
</protein>
<feature type="compositionally biased region" description="Low complexity" evidence="3">
    <location>
        <begin position="490"/>
        <end position="508"/>
    </location>
</feature>
<name>A0A8S0WBW8_CYCAE</name>
<dbReference type="Pfam" id="PF00046">
    <property type="entry name" value="Homeodomain"/>
    <property type="match status" value="1"/>
</dbReference>
<dbReference type="GO" id="GO:1990837">
    <property type="term" value="F:sequence-specific double-stranded DNA binding"/>
    <property type="evidence" value="ECO:0007669"/>
    <property type="project" value="TreeGrafter"/>
</dbReference>